<feature type="transmembrane region" description="Helical" evidence="11">
    <location>
        <begin position="1081"/>
        <end position="1103"/>
    </location>
</feature>
<evidence type="ECO:0000256" key="7">
    <source>
        <dbReference type="ARBA" id="ARBA00022989"/>
    </source>
</evidence>
<comment type="caution">
    <text evidence="13">The sequence shown here is derived from an EMBL/GenBank/DDBJ whole genome shotgun (WGS) entry which is preliminary data.</text>
</comment>
<accession>A0A9W8IRV3</accession>
<feature type="compositionally biased region" description="Low complexity" evidence="10">
    <location>
        <begin position="878"/>
        <end position="891"/>
    </location>
</feature>
<evidence type="ECO:0000313" key="14">
    <source>
        <dbReference type="Proteomes" id="UP001140074"/>
    </source>
</evidence>
<feature type="compositionally biased region" description="Polar residues" evidence="10">
    <location>
        <begin position="521"/>
        <end position="545"/>
    </location>
</feature>
<dbReference type="PROSITE" id="PS00154">
    <property type="entry name" value="ATPASE_E1_E2"/>
    <property type="match status" value="1"/>
</dbReference>
<evidence type="ECO:0000256" key="11">
    <source>
        <dbReference type="SAM" id="Phobius"/>
    </source>
</evidence>
<dbReference type="InterPro" id="IPR018303">
    <property type="entry name" value="ATPase_P-typ_P_site"/>
</dbReference>
<dbReference type="Gene3D" id="1.10.245.10">
    <property type="entry name" value="SWIB/MDM2 domain"/>
    <property type="match status" value="1"/>
</dbReference>
<dbReference type="GO" id="GO:0046872">
    <property type="term" value="F:metal ion binding"/>
    <property type="evidence" value="ECO:0007669"/>
    <property type="project" value="UniProtKB-KW"/>
</dbReference>
<dbReference type="CDD" id="cd10568">
    <property type="entry name" value="SWIB_like"/>
    <property type="match status" value="1"/>
</dbReference>
<feature type="compositionally biased region" description="Polar residues" evidence="10">
    <location>
        <begin position="1225"/>
        <end position="1238"/>
    </location>
</feature>
<dbReference type="InterPro" id="IPR032630">
    <property type="entry name" value="P_typ_ATPase_c"/>
</dbReference>
<protein>
    <recommendedName>
        <fullName evidence="12">DM2 domain-containing protein</fullName>
    </recommendedName>
</protein>
<keyword evidence="4 11" id="KW-0812">Transmembrane</keyword>
<feature type="compositionally biased region" description="Polar residues" evidence="10">
    <location>
        <begin position="868"/>
        <end position="877"/>
    </location>
</feature>
<feature type="transmembrane region" description="Helical" evidence="11">
    <location>
        <begin position="2081"/>
        <end position="2106"/>
    </location>
</feature>
<dbReference type="InterPro" id="IPR008250">
    <property type="entry name" value="ATPase_P-typ_transduc_dom_A_sf"/>
</dbReference>
<feature type="region of interest" description="Disordered" evidence="10">
    <location>
        <begin position="1430"/>
        <end position="1562"/>
    </location>
</feature>
<keyword evidence="14" id="KW-1185">Reference proteome</keyword>
<dbReference type="PANTHER" id="PTHR24092:SF180">
    <property type="entry name" value="PHOSPHOLIPID-TRANSPORTING ATPASE DNF1-RELATED"/>
    <property type="match status" value="1"/>
</dbReference>
<feature type="region of interest" description="Disordered" evidence="10">
    <location>
        <begin position="508"/>
        <end position="545"/>
    </location>
</feature>
<organism evidence="13 14">
    <name type="scientific">Coemansia aciculifera</name>
    <dbReference type="NCBI Taxonomy" id="417176"/>
    <lineage>
        <taxon>Eukaryota</taxon>
        <taxon>Fungi</taxon>
        <taxon>Fungi incertae sedis</taxon>
        <taxon>Zoopagomycota</taxon>
        <taxon>Kickxellomycotina</taxon>
        <taxon>Kickxellomycetes</taxon>
        <taxon>Kickxellales</taxon>
        <taxon>Kickxellaceae</taxon>
        <taxon>Coemansia</taxon>
    </lineage>
</organism>
<dbReference type="Gene3D" id="3.40.50.1000">
    <property type="entry name" value="HAD superfamily/HAD-like"/>
    <property type="match status" value="3"/>
</dbReference>
<dbReference type="GO" id="GO:0016887">
    <property type="term" value="F:ATP hydrolysis activity"/>
    <property type="evidence" value="ECO:0007669"/>
    <property type="project" value="InterPro"/>
</dbReference>
<dbReference type="InterPro" id="IPR003121">
    <property type="entry name" value="SWIB_MDM2_domain"/>
</dbReference>
<dbReference type="InterPro" id="IPR023299">
    <property type="entry name" value="ATPase_P-typ_cyto_dom_N"/>
</dbReference>
<dbReference type="SMART" id="SM00151">
    <property type="entry name" value="SWIB"/>
    <property type="match status" value="1"/>
</dbReference>
<feature type="transmembrane region" description="Helical" evidence="11">
    <location>
        <begin position="1037"/>
        <end position="1061"/>
    </location>
</feature>
<evidence type="ECO:0000256" key="2">
    <source>
        <dbReference type="ARBA" id="ARBA00004308"/>
    </source>
</evidence>
<evidence type="ECO:0000256" key="1">
    <source>
        <dbReference type="ARBA" id="ARBA00004141"/>
    </source>
</evidence>
<dbReference type="InterPro" id="IPR036412">
    <property type="entry name" value="HAD-like_sf"/>
</dbReference>
<feature type="transmembrane region" description="Helical" evidence="11">
    <location>
        <begin position="2201"/>
        <end position="2218"/>
    </location>
</feature>
<keyword evidence="3" id="KW-0813">Transport</keyword>
<dbReference type="Gene3D" id="1.20.1110.10">
    <property type="entry name" value="Calcium-transporting ATPase, transmembrane domain"/>
    <property type="match status" value="1"/>
</dbReference>
<feature type="transmembrane region" description="Helical" evidence="11">
    <location>
        <begin position="2225"/>
        <end position="2244"/>
    </location>
</feature>
<evidence type="ECO:0000256" key="6">
    <source>
        <dbReference type="ARBA" id="ARBA00022842"/>
    </source>
</evidence>
<feature type="region of interest" description="Disordered" evidence="10">
    <location>
        <begin position="1215"/>
        <end position="1239"/>
    </location>
</feature>
<dbReference type="GO" id="GO:0012505">
    <property type="term" value="C:endomembrane system"/>
    <property type="evidence" value="ECO:0007669"/>
    <property type="project" value="UniProtKB-SubCell"/>
</dbReference>
<dbReference type="Pfam" id="PF16209">
    <property type="entry name" value="PhoLip_ATPase_N"/>
    <property type="match status" value="1"/>
</dbReference>
<dbReference type="EMBL" id="JANBUY010000021">
    <property type="protein sequence ID" value="KAJ2867304.1"/>
    <property type="molecule type" value="Genomic_DNA"/>
</dbReference>
<evidence type="ECO:0000256" key="8">
    <source>
        <dbReference type="ARBA" id="ARBA00023136"/>
    </source>
</evidence>
<keyword evidence="7 11" id="KW-1133">Transmembrane helix</keyword>
<evidence type="ECO:0000256" key="3">
    <source>
        <dbReference type="ARBA" id="ARBA00022448"/>
    </source>
</evidence>
<comment type="subcellular location">
    <subcellularLocation>
        <location evidence="2">Endomembrane system</location>
    </subcellularLocation>
    <subcellularLocation>
        <location evidence="1">Membrane</location>
        <topology evidence="1">Multi-pass membrane protein</topology>
    </subcellularLocation>
</comment>
<name>A0A9W8IRV3_9FUNG</name>
<sequence length="2337" mass="261543">MATPNTKRKRLIEKSLPPKIESYIPESRLFLQLQALERKLDSKIVRKRLEVQEALGKPVYKKRILRIFVSNLAANQQSAAVPMYDTDAETREAKLDAGEAPSWTLRVEGRLVDPAGATWKTRPPPHKFSEFLNSMVVELDRDPELYTDNVVQWRREAVENDVDGFEIKRRGDEDVRARIVLDVRTATDRFKVNHPLLRELLDIRGTVSKASFIMKLWQYIKLNGLQDADDPDQIRCDTGLQQVLGVPAVSFTAIPQMLHVFLARPDPLVIDYTVRVHSGDFHMGQYAFDMEVEVEETLRQGPGPLANVQTRQRELSEIENQLAQRMLDIHNARAKRDFLRSFSEDPVAFVHRWIDNQTKDLEVILGDRRHGLEAALGAIMAADSTALEMSAERKQVLEREATKWLKESALYDEPWADEAVFHYLSTKTQERMQQLLQQQQQQQIQQQQQQYQQQQQQQQQQQYQQQMQQHQAPGMMAQPSLAEADKPLLFTGPITALPVFSGPLLRTARSQSRASHRTAMSGATTTPATASRSGTGASDAISPSSNARLPLYKRLFKRSKAQASESTNANGVRQAVANMPPRRIFVNRAVPADDLAHHADNFCTNAITTSQYTLLNFLPKNLSRQFRRVANIYFLALTVLQLINYFAVGNRFLTVVPIILVLSITAIKDAYEDTQRHLSDKLFNETHTRIVRNLRNTNLLWQDQQTETAKTKRTLDYRIRLARRMKRKTWYNQIPHDWEESRNPVDTSNPPVLDEEAKWRNVRIGDFVILKTGDPAPADILMLATSADDGGCYVETKNLDGETNLKPRASLVETAGVRDAEGCGRLQAVVDIDPPSSNMTRLNGSITIYSAPATEPSSVTPPRLASDRQISPTSPFNPSSISPTSATSPRSNGNSIVLSADSYEMRVLGQKQNAVPFRQSPLATTNIRPPLASHFGGDDEPASTALQMPMPFDPHATAATNSTSDVLGKSLPNNVDYGTNPVVAPFSISNVLLRGMTVRNTDWVIGLVVYTGDQTKIVLNSGPTPYKRSRIERMMNIQVMMSFGFVFATSFIVALVGGLKYAKPEHQNSPYVDTSMAKGTYGFALFWSAMIMLQNVIPIALYVSIEFVKSWHAYWIYQDMHMYYERTDQRCMARNWNISDDLGQVSYIFSDKTGTLTRNVMDFRMCSINGTIYGKQLPGDELDVVKGRIAQEEVDRNNPPEGGTNPFFMEIQDEEEDDEIEGLNRPSTNGSTGTNQYDHSPLISTADAPADRYNVTPQHSIAPATSVPIGAVRSRGRTMQVLSEEEIRARCKLMIGSYLSAMRKVFDPKYVEIGDEETGEGGAYTFVDPQIFYDMKPEVAPAHRVAATPGSDNLAVAPHIVRRVGSHRSIGHGFDVNPARQRDMVDLFLTELATCHSVVVEKSFQKHITHDDSDDRSTLKRITRIFHRRNSSKRVSDMSRHARTRSHHHGRTTSVVTTSSAGEGIEWVPSEGGATMPRMGHTHSASSGSVAFQRSGDTSAGTGDERFSLTSPVHGSALRLSDNLGPLSPDVLPSPLEPDYERGVASPHESASPQDMSRLAYSAESPDEGALVRAAKNLGYTFLGRVKSTIYLDVRGERLQYEVLDTVEFSSSRKRMTTILRRPAPHNDIMLFCKGADNVMTERLARLPARNEMPNPYASHDEVSFERLMRERTFNQIDEFANAGLRTLMLCYRPLTESEWVRWSARYHAALGSVAEDRDEQVASIADEMERDLRIVGATAIEDKLQEKVPDTIASLRAAGIKIWVLTGDKMETAINIGFAANLLTKEMELWTITSSSGSDKILSRFQLISRIMRQLAASEAAANKAEEPAARARAQSASVGLGPDDARALGSVSYKINRAKKFLNIGQTLRAKHKQRANVNAAVHPMATSAPASGVREQQPQAMPSPSAAFPQLRDDDMSPAEVQQSIEYLRRHSSLTEDGQQHAQGGGSADAYQPLNALVIDGAALSIVMGDPECRALMLEIAPLFKSVICCRASPLQKAEVVKLIKDGLDLVTLAIGDGANDVSMIQTADIGVAISGEEGLQAAMASDYTVGRFHFLQNLLLVHGLFDYLRMSEMILSFFYKNVIWAMVPFWYSIYCAFSANVFYDLSYIQLYNVVFTVAPVIILGCLDKPFNYKTAMTYVAVYSDGISNRYFRWWRYYLYVLDGIYQSMVIFFTFYIFTYKSDIQNENGRTWGRSDLSTGPTVAVVIAASLCVGFNAWQWNWLMAVAIAFSIIVCIAYIGISSAVRYYSLEGVATSVMTTIVFWFGVPLSVVVALLPRYCVRCWQKMNMPRDLDIIREIKVLHRPWYGQVFVDPDSPPEFPDKDPKELKRAKHK</sequence>
<dbReference type="Gene3D" id="2.70.150.10">
    <property type="entry name" value="Calcium-transporting ATPase, cytoplasmic transduction domain A"/>
    <property type="match status" value="1"/>
</dbReference>
<evidence type="ECO:0000256" key="5">
    <source>
        <dbReference type="ARBA" id="ARBA00022723"/>
    </source>
</evidence>
<keyword evidence="8 11" id="KW-0472">Membrane</keyword>
<evidence type="ECO:0000256" key="10">
    <source>
        <dbReference type="SAM" id="MobiDB-lite"/>
    </source>
</evidence>
<reference evidence="13" key="1">
    <citation type="submission" date="2022-07" db="EMBL/GenBank/DDBJ databases">
        <title>Phylogenomic reconstructions and comparative analyses of Kickxellomycotina fungi.</title>
        <authorList>
            <person name="Reynolds N.K."/>
            <person name="Stajich J.E."/>
            <person name="Barry K."/>
            <person name="Grigoriev I.V."/>
            <person name="Crous P."/>
            <person name="Smith M.E."/>
        </authorList>
    </citation>
    <scope>NUCLEOTIDE SEQUENCE</scope>
    <source>
        <strain evidence="13">RSA 476</strain>
    </source>
</reference>
<dbReference type="NCBIfam" id="TIGR01494">
    <property type="entry name" value="ATPase_P-type"/>
    <property type="match status" value="1"/>
</dbReference>
<dbReference type="SUPFAM" id="SSF56784">
    <property type="entry name" value="HAD-like"/>
    <property type="match status" value="1"/>
</dbReference>
<evidence type="ECO:0000313" key="13">
    <source>
        <dbReference type="EMBL" id="KAJ2867304.1"/>
    </source>
</evidence>
<feature type="region of interest" description="Disordered" evidence="10">
    <location>
        <begin position="2318"/>
        <end position="2337"/>
    </location>
</feature>
<dbReference type="SUPFAM" id="SSF47592">
    <property type="entry name" value="SWIB/MDM2 domain"/>
    <property type="match status" value="1"/>
</dbReference>
<dbReference type="InterPro" id="IPR023298">
    <property type="entry name" value="ATPase_P-typ_TM_dom_sf"/>
</dbReference>
<dbReference type="InterPro" id="IPR023214">
    <property type="entry name" value="HAD_sf"/>
</dbReference>
<dbReference type="SUPFAM" id="SSF81653">
    <property type="entry name" value="Calcium ATPase, transduction domain A"/>
    <property type="match status" value="1"/>
</dbReference>
<dbReference type="Pfam" id="PF02201">
    <property type="entry name" value="SWIB"/>
    <property type="match status" value="1"/>
</dbReference>
<dbReference type="InterPro" id="IPR001757">
    <property type="entry name" value="P_typ_ATPase"/>
</dbReference>
<dbReference type="PANTHER" id="PTHR24092">
    <property type="entry name" value="PROBABLE PHOSPHOLIPID-TRANSPORTING ATPASE"/>
    <property type="match status" value="1"/>
</dbReference>
<feature type="region of interest" description="Disordered" evidence="10">
    <location>
        <begin position="851"/>
        <end position="895"/>
    </location>
</feature>
<dbReference type="Pfam" id="PF13246">
    <property type="entry name" value="Cation_ATPase"/>
    <property type="match status" value="1"/>
</dbReference>
<evidence type="ECO:0000259" key="12">
    <source>
        <dbReference type="PROSITE" id="PS51925"/>
    </source>
</evidence>
<keyword evidence="9" id="KW-0175">Coiled coil</keyword>
<feature type="compositionally biased region" description="Basic residues" evidence="10">
    <location>
        <begin position="1441"/>
        <end position="1451"/>
    </location>
</feature>
<dbReference type="GO" id="GO:0005886">
    <property type="term" value="C:plasma membrane"/>
    <property type="evidence" value="ECO:0007669"/>
    <property type="project" value="TreeGrafter"/>
</dbReference>
<evidence type="ECO:0000256" key="4">
    <source>
        <dbReference type="ARBA" id="ARBA00022692"/>
    </source>
</evidence>
<dbReference type="Gene3D" id="3.40.1110.10">
    <property type="entry name" value="Calcium-transporting ATPase, cytoplasmic domain N"/>
    <property type="match status" value="2"/>
</dbReference>
<feature type="compositionally biased region" description="Polar residues" evidence="10">
    <location>
        <begin position="1452"/>
        <end position="1461"/>
    </location>
</feature>
<keyword evidence="6" id="KW-0460">Magnesium</keyword>
<feature type="transmembrane region" description="Helical" evidence="11">
    <location>
        <begin position="2264"/>
        <end position="2284"/>
    </location>
</feature>
<dbReference type="InterPro" id="IPR019835">
    <property type="entry name" value="SWIB_domain"/>
</dbReference>
<dbReference type="InterPro" id="IPR032631">
    <property type="entry name" value="P-type_ATPase_N"/>
</dbReference>
<dbReference type="GO" id="GO:0140326">
    <property type="term" value="F:ATPase-coupled intramembrane lipid transporter activity"/>
    <property type="evidence" value="ECO:0007669"/>
    <property type="project" value="TreeGrafter"/>
</dbReference>
<proteinExistence type="predicted"/>
<feature type="transmembrane region" description="Helical" evidence="11">
    <location>
        <begin position="2112"/>
        <end position="2130"/>
    </location>
</feature>
<dbReference type="PROSITE" id="PS51925">
    <property type="entry name" value="SWIB_MDM2"/>
    <property type="match status" value="1"/>
</dbReference>
<feature type="compositionally biased region" description="Polar residues" evidence="10">
    <location>
        <begin position="1483"/>
        <end position="1501"/>
    </location>
</feature>
<dbReference type="SUPFAM" id="SSF81660">
    <property type="entry name" value="Metal cation-transporting ATPase, ATP-binding domain N"/>
    <property type="match status" value="1"/>
</dbReference>
<dbReference type="SUPFAM" id="SSF81665">
    <property type="entry name" value="Calcium ATPase, transmembrane domain M"/>
    <property type="match status" value="1"/>
</dbReference>
<dbReference type="InterPro" id="IPR036885">
    <property type="entry name" value="SWIB_MDM2_dom_sf"/>
</dbReference>
<gene>
    <name evidence="13" type="ORF">GGH94_000933</name>
</gene>
<dbReference type="SUPFAM" id="SSF81995">
    <property type="entry name" value="beta-sandwich domain of Sec23/24"/>
    <property type="match status" value="1"/>
</dbReference>
<feature type="domain" description="DM2" evidence="12">
    <location>
        <begin position="185"/>
        <end position="264"/>
    </location>
</feature>
<dbReference type="GO" id="GO:0045332">
    <property type="term" value="P:phospholipid translocation"/>
    <property type="evidence" value="ECO:0007669"/>
    <property type="project" value="TreeGrafter"/>
</dbReference>
<feature type="coiled-coil region" evidence="9">
    <location>
        <begin position="429"/>
        <end position="464"/>
    </location>
</feature>
<evidence type="ECO:0000256" key="9">
    <source>
        <dbReference type="SAM" id="Coils"/>
    </source>
</evidence>
<keyword evidence="5" id="KW-0479">Metal-binding</keyword>
<dbReference type="Proteomes" id="UP001140074">
    <property type="component" value="Unassembled WGS sequence"/>
</dbReference>
<feature type="region of interest" description="Disordered" evidence="10">
    <location>
        <begin position="1890"/>
        <end position="1915"/>
    </location>
</feature>
<dbReference type="GO" id="GO:0005524">
    <property type="term" value="F:ATP binding"/>
    <property type="evidence" value="ECO:0007669"/>
    <property type="project" value="InterPro"/>
</dbReference>
<feature type="transmembrane region" description="Helical" evidence="11">
    <location>
        <begin position="2160"/>
        <end position="2181"/>
    </location>
</feature>
<dbReference type="Pfam" id="PF16212">
    <property type="entry name" value="PhoLip_ATPase_C"/>
    <property type="match status" value="1"/>
</dbReference>